<organism evidence="1 2">
    <name type="scientific">Lecanicillium saksenae</name>
    <dbReference type="NCBI Taxonomy" id="468837"/>
    <lineage>
        <taxon>Eukaryota</taxon>
        <taxon>Fungi</taxon>
        <taxon>Dikarya</taxon>
        <taxon>Ascomycota</taxon>
        <taxon>Pezizomycotina</taxon>
        <taxon>Sordariomycetes</taxon>
        <taxon>Hypocreomycetidae</taxon>
        <taxon>Hypocreales</taxon>
        <taxon>Cordycipitaceae</taxon>
        <taxon>Lecanicillium</taxon>
    </lineage>
</organism>
<dbReference type="EMBL" id="JANAKD010000144">
    <property type="protein sequence ID" value="KAJ3497019.1"/>
    <property type="molecule type" value="Genomic_DNA"/>
</dbReference>
<evidence type="ECO:0000313" key="2">
    <source>
        <dbReference type="Proteomes" id="UP001148737"/>
    </source>
</evidence>
<evidence type="ECO:0000313" key="1">
    <source>
        <dbReference type="EMBL" id="KAJ3497019.1"/>
    </source>
</evidence>
<name>A0ACC1R4U1_9HYPO</name>
<protein>
    <submittedName>
        <fullName evidence="1">Uncharacterized protein</fullName>
    </submittedName>
</protein>
<sequence length="380" mass="42868">MQLLGQYRTIYTGEEEHLSSRTSRKGEFVKTGEVMAVNQLYRAASSDIISEYCLGQSTEFLDKDSYDAPFLEAIDTAFNMVHWLTHLPWLGTLIEAVPLWTVTIIAPKLEPLRKVYMNWEKQIRNLSDTRVSPPEKPVVLHGLLNSDLPPSEKSLFRINQEARVLVLAGQDSTAWTLSAITFHLLSNPDKLAKLKKELSQAIPSPSKLPACADLEKLPYLTAVIKEGLRLHPGAVLRMQRVSPDKPLVYKDDVKDIYWSIPPGTPISMTAPLIHKNSRVFPNPNKFEPERWLANPRLDRYLLSFSKGTRMCLGVNLAYQEIYIFIAGIFRNYDLCQGEMEKPGPVLSLYETVREVDVDAVADMVVAKPAVGSKGVQIYVR</sequence>
<comment type="caution">
    <text evidence="1">The sequence shown here is derived from an EMBL/GenBank/DDBJ whole genome shotgun (WGS) entry which is preliminary data.</text>
</comment>
<proteinExistence type="predicted"/>
<gene>
    <name evidence="1" type="ORF">NLG97_g2222</name>
</gene>
<dbReference type="Proteomes" id="UP001148737">
    <property type="component" value="Unassembled WGS sequence"/>
</dbReference>
<accession>A0ACC1R4U1</accession>
<keyword evidence="2" id="KW-1185">Reference proteome</keyword>
<reference evidence="1" key="1">
    <citation type="submission" date="2022-07" db="EMBL/GenBank/DDBJ databases">
        <title>Genome Sequence of Lecanicillium saksenae.</title>
        <authorList>
            <person name="Buettner E."/>
        </authorList>
    </citation>
    <scope>NUCLEOTIDE SEQUENCE</scope>
    <source>
        <strain evidence="1">VT-O1</strain>
    </source>
</reference>